<evidence type="ECO:0000313" key="10">
    <source>
        <dbReference type="Proteomes" id="UP000189661"/>
    </source>
</evidence>
<dbReference type="NCBIfam" id="TIGR00407">
    <property type="entry name" value="proA"/>
    <property type="match status" value="1"/>
</dbReference>
<dbReference type="InterPro" id="IPR015590">
    <property type="entry name" value="Aldehyde_DH_dom"/>
</dbReference>
<dbReference type="InterPro" id="IPR016162">
    <property type="entry name" value="Ald_DH_N"/>
</dbReference>
<evidence type="ECO:0000256" key="2">
    <source>
        <dbReference type="ARBA" id="ARBA00022605"/>
    </source>
</evidence>
<evidence type="ECO:0000256" key="5">
    <source>
        <dbReference type="ARBA" id="ARBA00023002"/>
    </source>
</evidence>
<name>A0ABN4XMF8_9BACL</name>
<dbReference type="PANTHER" id="PTHR11063">
    <property type="entry name" value="GLUTAMATE SEMIALDEHYDE DEHYDROGENASE"/>
    <property type="match status" value="1"/>
</dbReference>
<dbReference type="InterPro" id="IPR012134">
    <property type="entry name" value="Glu-5-SA_DH"/>
</dbReference>
<keyword evidence="5 7" id="KW-0560">Oxidoreductase</keyword>
<dbReference type="InterPro" id="IPR016161">
    <property type="entry name" value="Ald_DH/histidinol_DH"/>
</dbReference>
<evidence type="ECO:0000313" key="9">
    <source>
        <dbReference type="EMBL" id="AQU80862.1"/>
    </source>
</evidence>
<comment type="pathway">
    <text evidence="1 7">Amino-acid biosynthesis; L-proline biosynthesis; L-glutamate 5-semialdehyde from L-glutamate: step 2/2.</text>
</comment>
<evidence type="ECO:0000256" key="1">
    <source>
        <dbReference type="ARBA" id="ARBA00004985"/>
    </source>
</evidence>
<dbReference type="SUPFAM" id="SSF53720">
    <property type="entry name" value="ALDH-like"/>
    <property type="match status" value="1"/>
</dbReference>
<keyword evidence="4 7" id="KW-0521">NADP</keyword>
<comment type="similarity">
    <text evidence="7">Belongs to the gamma-glutamyl phosphate reductase family.</text>
</comment>
<dbReference type="HAMAP" id="MF_00412">
    <property type="entry name" value="ProA"/>
    <property type="match status" value="1"/>
</dbReference>
<gene>
    <name evidence="7" type="primary">proA</name>
    <name evidence="9" type="ORF">AJGP001_16885</name>
</gene>
<sequence length="425" mass="46390">MTELLQEQQTSTSELIQKAQLAKQASAVLAKSTTKQKNNALRSISAQLLKEQAFILEENSKDIEVGRQNGMSESLLDRLKLDGDRLTEMADALIQLTKLADPVGEVLEKWERPNGLTMSKIRVPLGVVGMIYEARPNVTVDASSLCLKTGNAVVLRGSSTAIHSNKAIVAVIHRALENSELPIDSVQLMEDTSREAASHMFKLNKYLDVLIPRGGAKLIQTVVQNATVPVLETGAGNCHIYIDETATVQMAIDIALNAKIQRPSVCNACESILVHKDWADKHLPLLLSALLAQQVTIHGDESVQKRSPDVIPAKEEDWGTEYLGLEVAMKIVADVSEAIQHINTYGTKHSEAIISKNSENVDQFFMEIDASAVYHNASTRFTDGFEFGFGAEIGISTQKLHARGPMGLPALTSTKYIVRGNGQVK</sequence>
<evidence type="ECO:0000256" key="7">
    <source>
        <dbReference type="HAMAP-Rule" id="MF_00412"/>
    </source>
</evidence>
<dbReference type="PIRSF" id="PIRSF000151">
    <property type="entry name" value="GPR"/>
    <property type="match status" value="1"/>
</dbReference>
<reference evidence="9 10" key="1">
    <citation type="submission" date="2017-01" db="EMBL/GenBank/DDBJ databases">
        <title>Planococcus faecalis genome complete sequence.</title>
        <authorList>
            <person name="Lee P.C."/>
        </authorList>
    </citation>
    <scope>NUCLEOTIDE SEQUENCE [LARGE SCALE GENOMIC DNA]</scope>
    <source>
        <strain evidence="9 10">AJ003</strain>
    </source>
</reference>
<dbReference type="RefSeq" id="WP_071152903.1">
    <property type="nucleotide sequence ID" value="NZ_CP019401.1"/>
</dbReference>
<comment type="catalytic activity">
    <reaction evidence="6 7">
        <text>L-glutamate 5-semialdehyde + phosphate + NADP(+) = L-glutamyl 5-phosphate + NADPH + H(+)</text>
        <dbReference type="Rhea" id="RHEA:19541"/>
        <dbReference type="ChEBI" id="CHEBI:15378"/>
        <dbReference type="ChEBI" id="CHEBI:43474"/>
        <dbReference type="ChEBI" id="CHEBI:57783"/>
        <dbReference type="ChEBI" id="CHEBI:58066"/>
        <dbReference type="ChEBI" id="CHEBI:58274"/>
        <dbReference type="ChEBI" id="CHEBI:58349"/>
        <dbReference type="EC" id="1.2.1.41"/>
    </reaction>
</comment>
<keyword evidence="10" id="KW-1185">Reference proteome</keyword>
<dbReference type="PROSITE" id="PS01223">
    <property type="entry name" value="PROA"/>
    <property type="match status" value="1"/>
</dbReference>
<dbReference type="Gene3D" id="3.40.605.10">
    <property type="entry name" value="Aldehyde Dehydrogenase, Chain A, domain 1"/>
    <property type="match status" value="1"/>
</dbReference>
<accession>A0ABN4XMF8</accession>
<dbReference type="EMBL" id="CP019401">
    <property type="protein sequence ID" value="AQU80862.1"/>
    <property type="molecule type" value="Genomic_DNA"/>
</dbReference>
<evidence type="ECO:0000256" key="6">
    <source>
        <dbReference type="ARBA" id="ARBA00049024"/>
    </source>
</evidence>
<dbReference type="InterPro" id="IPR000965">
    <property type="entry name" value="GPR_dom"/>
</dbReference>
<dbReference type="Pfam" id="PF00171">
    <property type="entry name" value="Aldedh"/>
    <property type="match status" value="1"/>
</dbReference>
<dbReference type="NCBIfam" id="NF001221">
    <property type="entry name" value="PRK00197.1"/>
    <property type="match status" value="1"/>
</dbReference>
<dbReference type="PANTHER" id="PTHR11063:SF8">
    <property type="entry name" value="DELTA-1-PYRROLINE-5-CARBOXYLATE SYNTHASE"/>
    <property type="match status" value="1"/>
</dbReference>
<evidence type="ECO:0000256" key="4">
    <source>
        <dbReference type="ARBA" id="ARBA00022857"/>
    </source>
</evidence>
<comment type="subcellular location">
    <subcellularLocation>
        <location evidence="7">Cytoplasm</location>
    </subcellularLocation>
</comment>
<comment type="function">
    <text evidence="7">Catalyzes the NADPH-dependent reduction of L-glutamate 5-phosphate into L-glutamate 5-semialdehyde and phosphate. The product spontaneously undergoes cyclization to form 1-pyrroline-5-carboxylate.</text>
</comment>
<dbReference type="InterPro" id="IPR016163">
    <property type="entry name" value="Ald_DH_C"/>
</dbReference>
<keyword evidence="2 7" id="KW-0028">Amino-acid biosynthesis</keyword>
<dbReference type="InterPro" id="IPR020593">
    <property type="entry name" value="G-glutamylP_reductase_CS"/>
</dbReference>
<dbReference type="Proteomes" id="UP000189661">
    <property type="component" value="Chromosome"/>
</dbReference>
<dbReference type="Gene3D" id="3.40.309.10">
    <property type="entry name" value="Aldehyde Dehydrogenase, Chain A, domain 2"/>
    <property type="match status" value="1"/>
</dbReference>
<dbReference type="EC" id="1.2.1.41" evidence="7"/>
<feature type="domain" description="Aldehyde dehydrogenase" evidence="8">
    <location>
        <begin position="13"/>
        <end position="295"/>
    </location>
</feature>
<organism evidence="9 10">
    <name type="scientific">Planococcus faecalis</name>
    <dbReference type="NCBI Taxonomy" id="1598147"/>
    <lineage>
        <taxon>Bacteria</taxon>
        <taxon>Bacillati</taxon>
        <taxon>Bacillota</taxon>
        <taxon>Bacilli</taxon>
        <taxon>Bacillales</taxon>
        <taxon>Caryophanaceae</taxon>
        <taxon>Planococcus</taxon>
    </lineage>
</organism>
<dbReference type="CDD" id="cd07079">
    <property type="entry name" value="ALDH_F18-19_ProA-GPR"/>
    <property type="match status" value="1"/>
</dbReference>
<keyword evidence="3 7" id="KW-0641">Proline biosynthesis</keyword>
<evidence type="ECO:0000256" key="3">
    <source>
        <dbReference type="ARBA" id="ARBA00022650"/>
    </source>
</evidence>
<proteinExistence type="inferred from homology"/>
<keyword evidence="7" id="KW-0963">Cytoplasm</keyword>
<evidence type="ECO:0000259" key="8">
    <source>
        <dbReference type="Pfam" id="PF00171"/>
    </source>
</evidence>
<protein>
    <recommendedName>
        <fullName evidence="7">Gamma-glutamyl phosphate reductase</fullName>
        <shortName evidence="7">GPR</shortName>
        <ecNumber evidence="7">1.2.1.41</ecNumber>
    </recommendedName>
    <alternativeName>
        <fullName evidence="7">Glutamate-5-semialdehyde dehydrogenase</fullName>
    </alternativeName>
    <alternativeName>
        <fullName evidence="7">Glutamyl-gamma-semialdehyde dehydrogenase</fullName>
        <shortName evidence="7">GSA dehydrogenase</shortName>
    </alternativeName>
</protein>